<dbReference type="RefSeq" id="WP_044035868.1">
    <property type="nucleotide sequence ID" value="NZ_HG917868.1"/>
</dbReference>
<dbReference type="GO" id="GO:0008758">
    <property type="term" value="F:UDP-2,3-diacylglucosamine hydrolase activity"/>
    <property type="evidence" value="ECO:0007669"/>
    <property type="project" value="TreeGrafter"/>
</dbReference>
<keyword evidence="8" id="KW-1185">Reference proteome</keyword>
<dbReference type="SUPFAM" id="SSF56300">
    <property type="entry name" value="Metallo-dependent phosphatases"/>
    <property type="match status" value="1"/>
</dbReference>
<keyword evidence="5" id="KW-0464">Manganese</keyword>
<dbReference type="PATRIC" id="fig|1216932.3.peg.221"/>
<dbReference type="HOGENOM" id="CLU_065964_0_0_9"/>
<dbReference type="EMBL" id="HG917868">
    <property type="protein sequence ID" value="CDM67410.1"/>
    <property type="molecule type" value="Genomic_DNA"/>
</dbReference>
<feature type="domain" description="Calcineurin-like phosphoesterase" evidence="6">
    <location>
        <begin position="24"/>
        <end position="231"/>
    </location>
</feature>
<dbReference type="InterPro" id="IPR043461">
    <property type="entry name" value="LpxH-like"/>
</dbReference>
<dbReference type="eggNOG" id="COG2908">
    <property type="taxonomic scope" value="Bacteria"/>
</dbReference>
<evidence type="ECO:0000256" key="4">
    <source>
        <dbReference type="ARBA" id="ARBA00023136"/>
    </source>
</evidence>
<evidence type="ECO:0000259" key="6">
    <source>
        <dbReference type="Pfam" id="PF00149"/>
    </source>
</evidence>
<dbReference type="InterPro" id="IPR004843">
    <property type="entry name" value="Calcineurin-like_PHP"/>
</dbReference>
<proteinExistence type="predicted"/>
<dbReference type="STRING" id="1216932.CM240_0240"/>
<dbReference type="GO" id="GO:0009245">
    <property type="term" value="P:lipid A biosynthetic process"/>
    <property type="evidence" value="ECO:0007669"/>
    <property type="project" value="TreeGrafter"/>
</dbReference>
<dbReference type="KEGG" id="clt:CM240_0240"/>
<dbReference type="PANTHER" id="PTHR34990">
    <property type="entry name" value="UDP-2,3-DIACYLGLUCOSAMINE HYDROLASE-RELATED"/>
    <property type="match status" value="1"/>
</dbReference>
<dbReference type="AlphaFoldDB" id="W6SCU7"/>
<gene>
    <name evidence="7" type="ORF">CM240_0240</name>
</gene>
<keyword evidence="4" id="KW-0472">Membrane</keyword>
<dbReference type="Proteomes" id="UP000019426">
    <property type="component" value="Chromosome M2/40_rep1"/>
</dbReference>
<sequence length="299" mass="35055">MSIVNRISRVFYSSEEITFNNSSKLVFISDCHRGDGGLSDNFSKNQNIYFSALEYYYEHGFTYIELGDGDELWENNKLCNIVKEHYDIYWILSKFFNTNRLYLIYGNHDKAKKTTKFLEKNLFTCFDEIKNTEVPLFPGIKVHEGLVLRHQETDEKILLIHGHQGDIFNDKFGWLSKILVRYLWKPLEIFGVNDPTSAAKNYVKKERVARKLTNWVEKEKHMLICGHTHRPMFPSLGHAPYFNDGSCVHPHSITSLEIVNGLITLVKWQIKTKSDRTLFIGREIIAGPELLEKYFKYFH</sequence>
<accession>W6SCU7</accession>
<dbReference type="Pfam" id="PF00149">
    <property type="entry name" value="Metallophos"/>
    <property type="match status" value="1"/>
</dbReference>
<keyword evidence="1" id="KW-1003">Cell membrane</keyword>
<evidence type="ECO:0000256" key="1">
    <source>
        <dbReference type="ARBA" id="ARBA00022475"/>
    </source>
</evidence>
<keyword evidence="2" id="KW-0997">Cell inner membrane</keyword>
<protein>
    <recommendedName>
        <fullName evidence="6">Calcineurin-like phosphoesterase domain-containing protein</fullName>
    </recommendedName>
</protein>
<dbReference type="InterPro" id="IPR029052">
    <property type="entry name" value="Metallo-depent_PP-like"/>
</dbReference>
<evidence type="ECO:0000256" key="2">
    <source>
        <dbReference type="ARBA" id="ARBA00022519"/>
    </source>
</evidence>
<evidence type="ECO:0000256" key="5">
    <source>
        <dbReference type="ARBA" id="ARBA00023211"/>
    </source>
</evidence>
<dbReference type="Gene3D" id="3.60.21.10">
    <property type="match status" value="1"/>
</dbReference>
<keyword evidence="3" id="KW-0479">Metal-binding</keyword>
<evidence type="ECO:0000313" key="7">
    <source>
        <dbReference type="EMBL" id="CDM67410.1"/>
    </source>
</evidence>
<dbReference type="GO" id="GO:0016020">
    <property type="term" value="C:membrane"/>
    <property type="evidence" value="ECO:0007669"/>
    <property type="project" value="GOC"/>
</dbReference>
<dbReference type="OrthoDB" id="9773199at2"/>
<name>W6SCU7_9CLOT</name>
<evidence type="ECO:0000256" key="3">
    <source>
        <dbReference type="ARBA" id="ARBA00022723"/>
    </source>
</evidence>
<dbReference type="GO" id="GO:0046872">
    <property type="term" value="F:metal ion binding"/>
    <property type="evidence" value="ECO:0007669"/>
    <property type="project" value="UniProtKB-KW"/>
</dbReference>
<organism evidence="7 8">
    <name type="scientific">Clostridium bornimense</name>
    <dbReference type="NCBI Taxonomy" id="1216932"/>
    <lineage>
        <taxon>Bacteria</taxon>
        <taxon>Bacillati</taxon>
        <taxon>Bacillota</taxon>
        <taxon>Clostridia</taxon>
        <taxon>Eubacteriales</taxon>
        <taxon>Clostridiaceae</taxon>
        <taxon>Clostridium</taxon>
    </lineage>
</organism>
<dbReference type="PANTHER" id="PTHR34990:SF2">
    <property type="entry name" value="BLL8164 PROTEIN"/>
    <property type="match status" value="1"/>
</dbReference>
<evidence type="ECO:0000313" key="8">
    <source>
        <dbReference type="Proteomes" id="UP000019426"/>
    </source>
</evidence>
<reference evidence="7 8" key="1">
    <citation type="submission" date="2013-11" db="EMBL/GenBank/DDBJ databases">
        <title>Complete genome sequence of Clostridum sp. M2/40.</title>
        <authorList>
            <person name="Wibberg D."/>
            <person name="Puehler A."/>
            <person name="Schlueter A."/>
        </authorList>
    </citation>
    <scope>NUCLEOTIDE SEQUENCE [LARGE SCALE GENOMIC DNA]</scope>
    <source>
        <strain evidence="8">M2/40</strain>
    </source>
</reference>